<evidence type="ECO:0000256" key="2">
    <source>
        <dbReference type="ARBA" id="ARBA00023125"/>
    </source>
</evidence>
<dbReference type="GO" id="GO:0000976">
    <property type="term" value="F:transcription cis-regulatory region binding"/>
    <property type="evidence" value="ECO:0007669"/>
    <property type="project" value="TreeGrafter"/>
</dbReference>
<gene>
    <name evidence="4" type="ORF">Back11_54980</name>
</gene>
<sequence>MQTYELILNTAYSLFARNGYEKTSLSMIAKEVGISKPAIYYYFSSKEVLFYALLQAVCDEIRFEKFFSITQFSATNFADQLVQCGLTMIQDQRDDPNYSLLMKEFMIQSTRDEKILVSVKTVIESYLNGFEALLQHGVSLGVLTGENLRVKAEMLTLVIDQIDNYMSLSIGFDYEGLWRHCVSQTLQGARS</sequence>
<evidence type="ECO:0000256" key="1">
    <source>
        <dbReference type="ARBA" id="ARBA00023015"/>
    </source>
</evidence>
<dbReference type="PROSITE" id="PS01081">
    <property type="entry name" value="HTH_TETR_1"/>
    <property type="match status" value="1"/>
</dbReference>
<dbReference type="PROSITE" id="PS50977">
    <property type="entry name" value="HTH_TETR_2"/>
    <property type="match status" value="1"/>
</dbReference>
<dbReference type="GO" id="GO:0045892">
    <property type="term" value="P:negative regulation of DNA-templated transcription"/>
    <property type="evidence" value="ECO:0007669"/>
    <property type="project" value="UniProtKB-ARBA"/>
</dbReference>
<protein>
    <submittedName>
        <fullName evidence="4">TetR family transcriptional regulator</fullName>
    </submittedName>
</protein>
<reference evidence="4 5" key="1">
    <citation type="submission" date="2018-11" db="EMBL/GenBank/DDBJ databases">
        <title>Complete genome sequence of Paenibacillus baekrokdamisoli strain KCTC 33723.</title>
        <authorList>
            <person name="Kang S.W."/>
            <person name="Lee K.C."/>
            <person name="Kim K.K."/>
            <person name="Kim J.S."/>
            <person name="Kim D.S."/>
            <person name="Ko S.H."/>
            <person name="Yang S.H."/>
            <person name="Lee J.S."/>
        </authorList>
    </citation>
    <scope>NUCLEOTIDE SEQUENCE [LARGE SCALE GENOMIC DNA]</scope>
    <source>
        <strain evidence="4 5">KCTC 33723</strain>
    </source>
</reference>
<dbReference type="FunFam" id="1.10.10.60:FF:000141">
    <property type="entry name" value="TetR family transcriptional regulator"/>
    <property type="match status" value="1"/>
</dbReference>
<dbReference type="OrthoDB" id="9814200at2"/>
<evidence type="ECO:0000313" key="4">
    <source>
        <dbReference type="EMBL" id="BBH24153.1"/>
    </source>
</evidence>
<dbReference type="EMBL" id="AP019308">
    <property type="protein sequence ID" value="BBH24153.1"/>
    <property type="molecule type" value="Genomic_DNA"/>
</dbReference>
<accession>A0A3G9JGP4</accession>
<dbReference type="GO" id="GO:0003700">
    <property type="term" value="F:DNA-binding transcription factor activity"/>
    <property type="evidence" value="ECO:0007669"/>
    <property type="project" value="TreeGrafter"/>
</dbReference>
<dbReference type="PANTHER" id="PTHR30055:SF226">
    <property type="entry name" value="HTH-TYPE TRANSCRIPTIONAL REGULATOR PKSA"/>
    <property type="match status" value="1"/>
</dbReference>
<dbReference type="AlphaFoldDB" id="A0A3G9JGP4"/>
<name>A0A3G9JGP4_9BACL</name>
<dbReference type="Pfam" id="PF00440">
    <property type="entry name" value="TetR_N"/>
    <property type="match status" value="1"/>
</dbReference>
<keyword evidence="5" id="KW-1185">Reference proteome</keyword>
<organism evidence="4 5">
    <name type="scientific">Paenibacillus baekrokdamisoli</name>
    <dbReference type="NCBI Taxonomy" id="1712516"/>
    <lineage>
        <taxon>Bacteria</taxon>
        <taxon>Bacillati</taxon>
        <taxon>Bacillota</taxon>
        <taxon>Bacilli</taxon>
        <taxon>Bacillales</taxon>
        <taxon>Paenibacillaceae</taxon>
        <taxon>Paenibacillus</taxon>
    </lineage>
</organism>
<dbReference type="InterPro" id="IPR001647">
    <property type="entry name" value="HTH_TetR"/>
</dbReference>
<dbReference type="Gene3D" id="1.10.357.10">
    <property type="entry name" value="Tetracycline Repressor, domain 2"/>
    <property type="match status" value="1"/>
</dbReference>
<evidence type="ECO:0000256" key="3">
    <source>
        <dbReference type="ARBA" id="ARBA00023163"/>
    </source>
</evidence>
<keyword evidence="1" id="KW-0805">Transcription regulation</keyword>
<dbReference type="InterPro" id="IPR050109">
    <property type="entry name" value="HTH-type_TetR-like_transc_reg"/>
</dbReference>
<dbReference type="PRINTS" id="PR00455">
    <property type="entry name" value="HTHTETR"/>
</dbReference>
<proteinExistence type="predicted"/>
<dbReference type="SUPFAM" id="SSF46689">
    <property type="entry name" value="Homeodomain-like"/>
    <property type="match status" value="1"/>
</dbReference>
<dbReference type="PANTHER" id="PTHR30055">
    <property type="entry name" value="HTH-TYPE TRANSCRIPTIONAL REGULATOR RUTR"/>
    <property type="match status" value="1"/>
</dbReference>
<keyword evidence="3" id="KW-0804">Transcription</keyword>
<dbReference type="Proteomes" id="UP000275368">
    <property type="component" value="Chromosome"/>
</dbReference>
<dbReference type="InterPro" id="IPR009057">
    <property type="entry name" value="Homeodomain-like_sf"/>
</dbReference>
<dbReference type="KEGG" id="pbk:Back11_54980"/>
<evidence type="ECO:0000313" key="5">
    <source>
        <dbReference type="Proteomes" id="UP000275368"/>
    </source>
</evidence>
<dbReference type="RefSeq" id="WP_125664175.1">
    <property type="nucleotide sequence ID" value="NZ_AP019308.1"/>
</dbReference>
<keyword evidence="2" id="KW-0238">DNA-binding</keyword>
<dbReference type="InterPro" id="IPR023772">
    <property type="entry name" value="DNA-bd_HTH_TetR-type_CS"/>
</dbReference>